<dbReference type="Pfam" id="PF09994">
    <property type="entry name" value="T6SS_Tle1-like_cat"/>
    <property type="match status" value="1"/>
</dbReference>
<name>A0ABW7Q244_9GAMM</name>
<dbReference type="InterPro" id="IPR018712">
    <property type="entry name" value="Tle1-like_cat"/>
</dbReference>
<dbReference type="CDD" id="cd14744">
    <property type="entry name" value="PAAR_CT_2"/>
    <property type="match status" value="1"/>
</dbReference>
<proteinExistence type="predicted"/>
<sequence>MKKGYWIVRGDRTSCGGIVLEGHPGKTMARSPVAITGSAASCGKYPGNYFIVGGFCGEKIAGRCVASTLYSYVNCPCNAQLIPSQTWAWHRLCPKRNETTPFFKKPLIAEPVQHAQSVRKNAREITLTLGIFFDGTGNNAVNTENMLKAYTAQHYDLSDPEAEGILAQCARENMGVSGTGATSYIGYYTNVHWMKTLYKADIPPKTGFFQKAIYVEGIGTEAGKPDNLIGQGLGIADTGVIAKTDNAITQLSQSIRNAITDIKFKLADASLTIKSLQFDIFGFSRGAAASRHFANRIHSEDAAIINAIRQGMEGTEYNGAPAGKIRFIGIFDSVAAIGTPMNGLNPHSADTGEVKLALRPGVAEKVFHITAQHECRFNFALNSVRPAWPELALPGVHSDIGGGYLPAVRENLFLSRPETNTVLLSHPGEKTFAYQNAIKQRELLAASPAIAPLLRSHEIATETWYDDRLPQDRYGRFQKRSYAALTLRNRIVKNDWSKVALRTMLDAAQEAGVMFDPLRETNKELHLPDELAPLCEKAIAMGKAVRSGRSLHIFTQDEMNKIAKEYIHCSANWNAVLMDAAGVNRGGASLAEVTGFVNRPDEYWKRTTYNMDGKKV</sequence>
<dbReference type="RefSeq" id="WP_397216493.1">
    <property type="nucleotide sequence ID" value="NZ_JBGFSN010000005.1"/>
</dbReference>
<accession>A0ABW7Q244</accession>
<organism evidence="2 3">
    <name type="scientific">Pantoea osteomyelitidis</name>
    <dbReference type="NCBI Taxonomy" id="3230026"/>
    <lineage>
        <taxon>Bacteria</taxon>
        <taxon>Pseudomonadati</taxon>
        <taxon>Pseudomonadota</taxon>
        <taxon>Gammaproteobacteria</taxon>
        <taxon>Enterobacterales</taxon>
        <taxon>Erwiniaceae</taxon>
        <taxon>Pantoea</taxon>
    </lineage>
</organism>
<evidence type="ECO:0000259" key="1">
    <source>
        <dbReference type="Pfam" id="PF09994"/>
    </source>
</evidence>
<evidence type="ECO:0000313" key="3">
    <source>
        <dbReference type="Proteomes" id="UP001611251"/>
    </source>
</evidence>
<protein>
    <submittedName>
        <fullName evidence="2">PAAR domain-containing protein</fullName>
    </submittedName>
</protein>
<dbReference type="PANTHER" id="PTHR33840">
    <property type="match status" value="1"/>
</dbReference>
<dbReference type="PANTHER" id="PTHR33840:SF1">
    <property type="entry name" value="TLE1 PHOSPHOLIPASE DOMAIN-CONTAINING PROTEIN"/>
    <property type="match status" value="1"/>
</dbReference>
<reference evidence="2 3" key="1">
    <citation type="submission" date="2024-08" db="EMBL/GenBank/DDBJ databases">
        <title>Pantoea ronii - a newly identified human opportunistic pathogen.</title>
        <authorList>
            <person name="Keidar-Friedman D."/>
            <person name="Sorek N."/>
            <person name="Leshin-Carmel D."/>
            <person name="Tsur A."/>
            <person name="Amsalem M."/>
            <person name="Tolkach D."/>
            <person name="Brosh-Nissimov T."/>
        </authorList>
    </citation>
    <scope>NUCLEOTIDE SEQUENCE [LARGE SCALE GENOMIC DNA]</scope>
    <source>
        <strain evidence="2 3">AA23256</strain>
    </source>
</reference>
<dbReference type="EMBL" id="JBGFSN010000005">
    <property type="protein sequence ID" value="MFH8135576.1"/>
    <property type="molecule type" value="Genomic_DNA"/>
</dbReference>
<gene>
    <name evidence="2" type="ORF">ABU178_15530</name>
</gene>
<feature type="domain" description="T6SS Phospholipase effector Tle1-like catalytic" evidence="1">
    <location>
        <begin position="316"/>
        <end position="406"/>
    </location>
</feature>
<keyword evidence="3" id="KW-1185">Reference proteome</keyword>
<evidence type="ECO:0000313" key="2">
    <source>
        <dbReference type="EMBL" id="MFH8135576.1"/>
    </source>
</evidence>
<dbReference type="Proteomes" id="UP001611251">
    <property type="component" value="Unassembled WGS sequence"/>
</dbReference>
<comment type="caution">
    <text evidence="2">The sequence shown here is derived from an EMBL/GenBank/DDBJ whole genome shotgun (WGS) entry which is preliminary data.</text>
</comment>